<dbReference type="Pfam" id="PF00413">
    <property type="entry name" value="Peptidase_M10"/>
    <property type="match status" value="1"/>
</dbReference>
<keyword evidence="5 7" id="KW-0482">Metalloprotease</keyword>
<evidence type="ECO:0000313" key="8">
    <source>
        <dbReference type="Proteomes" id="UP001156919"/>
    </source>
</evidence>
<reference evidence="7 8" key="1">
    <citation type="submission" date="2022-05" db="EMBL/GenBank/DDBJ databases">
        <title>Diverse viruses of marine archaea discovered using metagenomics.</title>
        <authorList>
            <person name="Zhou Y."/>
        </authorList>
    </citation>
    <scope>NUCLEOTIDE SEQUENCE [LARGE SCALE GENOMIC DNA]</scope>
    <source>
        <strain evidence="7">YSH_462411</strain>
    </source>
</reference>
<dbReference type="GO" id="GO:0008270">
    <property type="term" value="F:zinc ion binding"/>
    <property type="evidence" value="ECO:0007669"/>
    <property type="project" value="InterPro"/>
</dbReference>
<protein>
    <submittedName>
        <fullName evidence="7">Matrixin family metalloprotease</fullName>
    </submittedName>
</protein>
<dbReference type="SMART" id="SM00235">
    <property type="entry name" value="ZnMc"/>
    <property type="match status" value="1"/>
</dbReference>
<dbReference type="InterPro" id="IPR006026">
    <property type="entry name" value="Peptidase_Metallo"/>
</dbReference>
<dbReference type="InterPro" id="IPR001818">
    <property type="entry name" value="Pept_M10_metallopeptidase"/>
</dbReference>
<dbReference type="InterPro" id="IPR021190">
    <property type="entry name" value="Pept_M10A"/>
</dbReference>
<dbReference type="PANTHER" id="PTHR10201:SF323">
    <property type="entry name" value="MATRIX METALLOPROTEINASE-21"/>
    <property type="match status" value="1"/>
</dbReference>
<keyword evidence="8" id="KW-1185">Reference proteome</keyword>
<dbReference type="SUPFAM" id="SSF55486">
    <property type="entry name" value="Metalloproteases ('zincins'), catalytic domain"/>
    <property type="match status" value="1"/>
</dbReference>
<dbReference type="GO" id="GO:0004222">
    <property type="term" value="F:metalloendopeptidase activity"/>
    <property type="evidence" value="ECO:0007669"/>
    <property type="project" value="InterPro"/>
</dbReference>
<organism evidence="7 8">
    <name type="scientific">Nitrososphaeria virus YSH_462411</name>
    <dbReference type="NCBI Taxonomy" id="3071321"/>
    <lineage>
        <taxon>Viruses</taxon>
        <taxon>Duplodnaviria</taxon>
        <taxon>Heunggongvirae</taxon>
        <taxon>Uroviricota</taxon>
        <taxon>Caudoviricetes</taxon>
        <taxon>Juravirales</taxon>
        <taxon>Yangangviridae</taxon>
        <taxon>Nohelivirus</taxon>
        <taxon>Nohelivirus yangshanense</taxon>
    </lineage>
</organism>
<dbReference type="GO" id="GO:0030574">
    <property type="term" value="P:collagen catabolic process"/>
    <property type="evidence" value="ECO:0007669"/>
    <property type="project" value="TreeGrafter"/>
</dbReference>
<sequence>MLRCQASINKNYLMFNNSELIENEWPHKWEHSPVTYRLNNLTNDIEKREHQIRAVTAAFRAWQLHINLKFKRVYDSFEKVDINISFQPLDKFDNRKGVLAHAYYPGQGELSGDIEINDEWNWVTHTELMNLSSPPLIPVLIHEIGHSLGLKHDTSTALAMMYPSFDLGKPKNKLHTNDITRMQSRYGKRTMKQRFIDYFYKRNAEGYDFR</sequence>
<evidence type="ECO:0000256" key="3">
    <source>
        <dbReference type="ARBA" id="ARBA00022801"/>
    </source>
</evidence>
<name>A0A976UAH1_9CAUD</name>
<accession>A0A976UAH1</accession>
<feature type="domain" description="Peptidase metallopeptidase" evidence="6">
    <location>
        <begin position="25"/>
        <end position="188"/>
    </location>
</feature>
<dbReference type="EMBL" id="ON649699">
    <property type="protein sequence ID" value="UVF62299.1"/>
    <property type="molecule type" value="Genomic_DNA"/>
</dbReference>
<keyword evidence="1" id="KW-0645">Protease</keyword>
<keyword evidence="3" id="KW-0378">Hydrolase</keyword>
<evidence type="ECO:0000256" key="5">
    <source>
        <dbReference type="ARBA" id="ARBA00023049"/>
    </source>
</evidence>
<dbReference type="PRINTS" id="PR00138">
    <property type="entry name" value="MATRIXIN"/>
</dbReference>
<evidence type="ECO:0000256" key="1">
    <source>
        <dbReference type="ARBA" id="ARBA00022670"/>
    </source>
</evidence>
<dbReference type="GO" id="GO:0030198">
    <property type="term" value="P:extracellular matrix organization"/>
    <property type="evidence" value="ECO:0007669"/>
    <property type="project" value="TreeGrafter"/>
</dbReference>
<keyword evidence="2" id="KW-0479">Metal-binding</keyword>
<dbReference type="GO" id="GO:0031012">
    <property type="term" value="C:extracellular matrix"/>
    <property type="evidence" value="ECO:0007669"/>
    <property type="project" value="InterPro"/>
</dbReference>
<evidence type="ECO:0000259" key="6">
    <source>
        <dbReference type="SMART" id="SM00235"/>
    </source>
</evidence>
<evidence type="ECO:0000313" key="7">
    <source>
        <dbReference type="EMBL" id="UVF62299.1"/>
    </source>
</evidence>
<evidence type="ECO:0000256" key="2">
    <source>
        <dbReference type="ARBA" id="ARBA00022723"/>
    </source>
</evidence>
<dbReference type="Proteomes" id="UP001156919">
    <property type="component" value="Segment"/>
</dbReference>
<dbReference type="InterPro" id="IPR024079">
    <property type="entry name" value="MetalloPept_cat_dom_sf"/>
</dbReference>
<dbReference type="PANTHER" id="PTHR10201">
    <property type="entry name" value="MATRIX METALLOPROTEINASE"/>
    <property type="match status" value="1"/>
</dbReference>
<proteinExistence type="predicted"/>
<evidence type="ECO:0000256" key="4">
    <source>
        <dbReference type="ARBA" id="ARBA00022833"/>
    </source>
</evidence>
<dbReference type="Gene3D" id="3.40.390.10">
    <property type="entry name" value="Collagenase (Catalytic Domain)"/>
    <property type="match status" value="1"/>
</dbReference>
<dbReference type="GO" id="GO:0006508">
    <property type="term" value="P:proteolysis"/>
    <property type="evidence" value="ECO:0007669"/>
    <property type="project" value="UniProtKB-KW"/>
</dbReference>
<keyword evidence="4" id="KW-0862">Zinc</keyword>